<keyword evidence="3" id="KW-0963">Cytoplasm</keyword>
<dbReference type="PRINTS" id="PR00050">
    <property type="entry name" value="COLDSHOCK"/>
</dbReference>
<keyword evidence="6" id="KW-0010">Activator</keyword>
<dbReference type="PIRSF" id="PIRSF002599">
    <property type="entry name" value="Cold_shock_A"/>
    <property type="match status" value="1"/>
</dbReference>
<dbReference type="InterPro" id="IPR012751">
    <property type="entry name" value="CspD"/>
</dbReference>
<dbReference type="FunFam" id="2.40.50.140:FF:000006">
    <property type="entry name" value="Cold shock protein CspC"/>
    <property type="match status" value="1"/>
</dbReference>
<keyword evidence="4" id="KW-0805">Transcription regulation</keyword>
<evidence type="ECO:0000259" key="9">
    <source>
        <dbReference type="PROSITE" id="PS51857"/>
    </source>
</evidence>
<dbReference type="InterPro" id="IPR011129">
    <property type="entry name" value="CSD"/>
</dbReference>
<evidence type="ECO:0000256" key="7">
    <source>
        <dbReference type="ARBA" id="ARBA00023163"/>
    </source>
</evidence>
<dbReference type="Proteomes" id="UP000078070">
    <property type="component" value="Chromosome"/>
</dbReference>
<reference evidence="10 11" key="2">
    <citation type="journal article" date="2018" name="Int. J. Syst. Evol. Microbiol.">
        <title>Marinobacterium aestuarii sp. nov., a benzene-degrading marine bacterium isolated from estuary sediment.</title>
        <authorList>
            <person name="Bae S.S."/>
            <person name="Jung J."/>
            <person name="Chung D."/>
            <person name="Baek K."/>
        </authorList>
    </citation>
    <scope>NUCLEOTIDE SEQUENCE [LARGE SCALE GENOMIC DNA]</scope>
    <source>
        <strain evidence="10 11">ST58-10</strain>
    </source>
</reference>
<dbReference type="NCBIfam" id="TIGR02381">
    <property type="entry name" value="cspD"/>
    <property type="match status" value="1"/>
</dbReference>
<protein>
    <recommendedName>
        <fullName evidence="2">Cold shock-like protein CspD</fullName>
    </recommendedName>
</protein>
<evidence type="ECO:0000313" key="11">
    <source>
        <dbReference type="Proteomes" id="UP000078070"/>
    </source>
</evidence>
<dbReference type="SMART" id="SM00357">
    <property type="entry name" value="CSP"/>
    <property type="match status" value="1"/>
</dbReference>
<evidence type="ECO:0000256" key="4">
    <source>
        <dbReference type="ARBA" id="ARBA00023015"/>
    </source>
</evidence>
<dbReference type="GO" id="GO:0006355">
    <property type="term" value="P:regulation of DNA-templated transcription"/>
    <property type="evidence" value="ECO:0007669"/>
    <property type="project" value="InterPro"/>
</dbReference>
<dbReference type="InterPro" id="IPR002059">
    <property type="entry name" value="CSP_DNA-bd"/>
</dbReference>
<evidence type="ECO:0000256" key="6">
    <source>
        <dbReference type="ARBA" id="ARBA00023159"/>
    </source>
</evidence>
<dbReference type="PROSITE" id="PS00352">
    <property type="entry name" value="CSD_1"/>
    <property type="match status" value="1"/>
</dbReference>
<evidence type="ECO:0000313" key="10">
    <source>
        <dbReference type="EMBL" id="ANG63153.1"/>
    </source>
</evidence>
<dbReference type="RefSeq" id="WP_067295063.1">
    <property type="nucleotide sequence ID" value="NZ_CP015839.1"/>
</dbReference>
<proteinExistence type="predicted"/>
<keyword evidence="5" id="KW-0238">DNA-binding</keyword>
<keyword evidence="11" id="KW-1185">Reference proteome</keyword>
<organism evidence="10 11">
    <name type="scientific">Marinobacterium aestuarii</name>
    <dbReference type="NCBI Taxonomy" id="1821621"/>
    <lineage>
        <taxon>Bacteria</taxon>
        <taxon>Pseudomonadati</taxon>
        <taxon>Pseudomonadota</taxon>
        <taxon>Gammaproteobacteria</taxon>
        <taxon>Oceanospirillales</taxon>
        <taxon>Oceanospirillaceae</taxon>
        <taxon>Marinobacterium</taxon>
    </lineage>
</organism>
<evidence type="ECO:0000256" key="5">
    <source>
        <dbReference type="ARBA" id="ARBA00023125"/>
    </source>
</evidence>
<dbReference type="GO" id="GO:0003677">
    <property type="term" value="F:DNA binding"/>
    <property type="evidence" value="ECO:0007669"/>
    <property type="project" value="UniProtKB-KW"/>
</dbReference>
<dbReference type="InterPro" id="IPR012156">
    <property type="entry name" value="Cold_shock_CspA"/>
</dbReference>
<dbReference type="InterPro" id="IPR019844">
    <property type="entry name" value="CSD_CS"/>
</dbReference>
<dbReference type="Gene3D" id="2.40.50.140">
    <property type="entry name" value="Nucleic acid-binding proteins"/>
    <property type="match status" value="1"/>
</dbReference>
<dbReference type="InterPro" id="IPR012340">
    <property type="entry name" value="NA-bd_OB-fold"/>
</dbReference>
<dbReference type="Pfam" id="PF00313">
    <property type="entry name" value="CSD"/>
    <property type="match status" value="1"/>
</dbReference>
<dbReference type="OrthoDB" id="9810590at2"/>
<dbReference type="STRING" id="1821621.A8C75_12165"/>
<name>A0A1A9F076_9GAMM</name>
<evidence type="ECO:0000256" key="8">
    <source>
        <dbReference type="RuleBase" id="RU000408"/>
    </source>
</evidence>
<keyword evidence="7" id="KW-0804">Transcription</keyword>
<dbReference type="PANTHER" id="PTHR46565">
    <property type="entry name" value="COLD SHOCK DOMAIN PROTEIN 2"/>
    <property type="match status" value="1"/>
</dbReference>
<reference evidence="11" key="1">
    <citation type="submission" date="2016-05" db="EMBL/GenBank/DDBJ databases">
        <authorList>
            <person name="Baek K."/>
            <person name="Yang S.-J."/>
        </authorList>
    </citation>
    <scope>NUCLEOTIDE SEQUENCE [LARGE SCALE GENOMIC DNA]</scope>
    <source>
        <strain evidence="11">ST58-10</strain>
    </source>
</reference>
<dbReference type="PANTHER" id="PTHR46565:SF20">
    <property type="entry name" value="COLD SHOCK DOMAIN-CONTAINING PROTEIN 4"/>
    <property type="match status" value="1"/>
</dbReference>
<accession>A0A1A9F076</accession>
<dbReference type="SUPFAM" id="SSF50249">
    <property type="entry name" value="Nucleic acid-binding proteins"/>
    <property type="match status" value="1"/>
</dbReference>
<dbReference type="PROSITE" id="PS51857">
    <property type="entry name" value="CSD_2"/>
    <property type="match status" value="1"/>
</dbReference>
<dbReference type="AlphaFoldDB" id="A0A1A9F076"/>
<dbReference type="CDD" id="cd04458">
    <property type="entry name" value="CSP_CDS"/>
    <property type="match status" value="1"/>
</dbReference>
<feature type="domain" description="CSD" evidence="9">
    <location>
        <begin position="1"/>
        <end position="66"/>
    </location>
</feature>
<gene>
    <name evidence="10" type="ORF">A8C75_12165</name>
</gene>
<evidence type="ECO:0000256" key="2">
    <source>
        <dbReference type="ARBA" id="ARBA00022318"/>
    </source>
</evidence>
<dbReference type="KEGG" id="mars:A8C75_12165"/>
<evidence type="ECO:0000256" key="3">
    <source>
        <dbReference type="ARBA" id="ARBA00022490"/>
    </source>
</evidence>
<sequence>MQTGKVKWFNNAKGYGFILSDDHNEDLFAHYSAIQSDGYRSLKAGQLVEFETQPGPKGTHAVNIKPIGTN</sequence>
<comment type="subcellular location">
    <subcellularLocation>
        <location evidence="1 8">Cytoplasm</location>
    </subcellularLocation>
</comment>
<evidence type="ECO:0000256" key="1">
    <source>
        <dbReference type="ARBA" id="ARBA00004496"/>
    </source>
</evidence>
<dbReference type="EMBL" id="CP015839">
    <property type="protein sequence ID" value="ANG63153.1"/>
    <property type="molecule type" value="Genomic_DNA"/>
</dbReference>
<dbReference type="GO" id="GO:0005829">
    <property type="term" value="C:cytosol"/>
    <property type="evidence" value="ECO:0007669"/>
    <property type="project" value="UniProtKB-ARBA"/>
</dbReference>